<dbReference type="AlphaFoldDB" id="A0A2M7BYE8"/>
<dbReference type="InterPro" id="IPR029044">
    <property type="entry name" value="Nucleotide-diphossugar_trans"/>
</dbReference>
<evidence type="ECO:0000313" key="3">
    <source>
        <dbReference type="Proteomes" id="UP000230324"/>
    </source>
</evidence>
<dbReference type="Gene3D" id="3.90.550.10">
    <property type="entry name" value="Spore Coat Polysaccharide Biosynthesis Protein SpsA, Chain A"/>
    <property type="match status" value="1"/>
</dbReference>
<protein>
    <recommendedName>
        <fullName evidence="1">Glycosyltransferase 2-like domain-containing protein</fullName>
    </recommendedName>
</protein>
<dbReference type="Proteomes" id="UP000230324">
    <property type="component" value="Unassembled WGS sequence"/>
</dbReference>
<dbReference type="EMBL" id="PEUV01000022">
    <property type="protein sequence ID" value="PIV12713.1"/>
    <property type="molecule type" value="Genomic_DNA"/>
</dbReference>
<evidence type="ECO:0000313" key="2">
    <source>
        <dbReference type="EMBL" id="PIV12713.1"/>
    </source>
</evidence>
<gene>
    <name evidence="2" type="ORF">COS47_01075</name>
</gene>
<accession>A0A2M7BYE8</accession>
<dbReference type="CDD" id="cd00761">
    <property type="entry name" value="Glyco_tranf_GTA_type"/>
    <property type="match status" value="1"/>
</dbReference>
<proteinExistence type="predicted"/>
<name>A0A2M7BYE8_9BACT</name>
<feature type="domain" description="Glycosyltransferase 2-like" evidence="1">
    <location>
        <begin position="12"/>
        <end position="132"/>
    </location>
</feature>
<feature type="non-terminal residue" evidence="2">
    <location>
        <position position="211"/>
    </location>
</feature>
<comment type="caution">
    <text evidence="2">The sequence shown here is derived from an EMBL/GenBank/DDBJ whole genome shotgun (WGS) entry which is preliminary data.</text>
</comment>
<dbReference type="Pfam" id="PF00535">
    <property type="entry name" value="Glycos_transf_2"/>
    <property type="match status" value="1"/>
</dbReference>
<evidence type="ECO:0000259" key="1">
    <source>
        <dbReference type="Pfam" id="PF00535"/>
    </source>
</evidence>
<organism evidence="2 3">
    <name type="scientific">Candidatus Nealsonbacteria bacterium CG03_land_8_20_14_0_80_36_12</name>
    <dbReference type="NCBI Taxonomy" id="1974701"/>
    <lineage>
        <taxon>Bacteria</taxon>
        <taxon>Candidatus Nealsoniibacteriota</taxon>
    </lineage>
</organism>
<sequence>MMNVLPDLYYGIAAYNEEDNILSCLESLDSQTINARIETLVCTNGCVDRTEERILEGIKRYPRLHINPLRSRKGKAFAQNEIARSAVNRDVPMTFIDADVVLDKKCIEILYDDMTNIDRLIVVGAWPVPARPEVMSSWEKFLYMVLHARAFYPEAEVSVNDVSAYKSYAYESPQSTVSPEFESRSRIYFHGRTFMMRNVGFFYLPEDENTA</sequence>
<reference evidence="3" key="1">
    <citation type="submission" date="2017-09" db="EMBL/GenBank/DDBJ databases">
        <title>Depth-based differentiation of microbial function through sediment-hosted aquifers and enrichment of novel symbionts in the deep terrestrial subsurface.</title>
        <authorList>
            <person name="Probst A.J."/>
            <person name="Ladd B."/>
            <person name="Jarett J.K."/>
            <person name="Geller-Mcgrath D.E."/>
            <person name="Sieber C.M.K."/>
            <person name="Emerson J.B."/>
            <person name="Anantharaman K."/>
            <person name="Thomas B.C."/>
            <person name="Malmstrom R."/>
            <person name="Stieglmeier M."/>
            <person name="Klingl A."/>
            <person name="Woyke T."/>
            <person name="Ryan C.M."/>
            <person name="Banfield J.F."/>
        </authorList>
    </citation>
    <scope>NUCLEOTIDE SEQUENCE [LARGE SCALE GENOMIC DNA]</scope>
</reference>
<dbReference type="InterPro" id="IPR001173">
    <property type="entry name" value="Glyco_trans_2-like"/>
</dbReference>
<dbReference type="SUPFAM" id="SSF53448">
    <property type="entry name" value="Nucleotide-diphospho-sugar transferases"/>
    <property type="match status" value="1"/>
</dbReference>